<feature type="region of interest" description="Disordered" evidence="2">
    <location>
        <begin position="532"/>
        <end position="565"/>
    </location>
</feature>
<dbReference type="EnsemblProtists" id="PYU1_T001101">
    <property type="protein sequence ID" value="PYU1_T001101"/>
    <property type="gene ID" value="PYU1_G001101"/>
</dbReference>
<dbReference type="InterPro" id="IPR036045">
    <property type="entry name" value="Sec1-like_sf"/>
</dbReference>
<dbReference type="Gene3D" id="3.90.830.10">
    <property type="entry name" value="Syntaxin Binding Protein 1, Chain A, domain 2"/>
    <property type="match status" value="1"/>
</dbReference>
<dbReference type="Gene3D" id="3.40.50.1910">
    <property type="match status" value="1"/>
</dbReference>
<dbReference type="EMBL" id="GL376620">
    <property type="status" value="NOT_ANNOTATED_CDS"/>
    <property type="molecule type" value="Genomic_DNA"/>
</dbReference>
<dbReference type="GO" id="GO:0016192">
    <property type="term" value="P:vesicle-mediated transport"/>
    <property type="evidence" value="ECO:0007669"/>
    <property type="project" value="InterPro"/>
</dbReference>
<dbReference type="Proteomes" id="UP000019132">
    <property type="component" value="Unassembled WGS sequence"/>
</dbReference>
<dbReference type="VEuPathDB" id="FungiDB:PYU1_G001101"/>
<dbReference type="InterPro" id="IPR043154">
    <property type="entry name" value="Sec-1-like_dom1"/>
</dbReference>
<evidence type="ECO:0000256" key="1">
    <source>
        <dbReference type="ARBA" id="ARBA00009884"/>
    </source>
</evidence>
<reference evidence="4" key="1">
    <citation type="journal article" date="2010" name="Genome Biol.">
        <title>Genome sequence of the necrotrophic plant pathogen Pythium ultimum reveals original pathogenicity mechanisms and effector repertoire.</title>
        <authorList>
            <person name="Levesque C.A."/>
            <person name="Brouwer H."/>
            <person name="Cano L."/>
            <person name="Hamilton J.P."/>
            <person name="Holt C."/>
            <person name="Huitema E."/>
            <person name="Raffaele S."/>
            <person name="Robideau G.P."/>
            <person name="Thines M."/>
            <person name="Win J."/>
            <person name="Zerillo M.M."/>
            <person name="Beakes G.W."/>
            <person name="Boore J.L."/>
            <person name="Busam D."/>
            <person name="Dumas B."/>
            <person name="Ferriera S."/>
            <person name="Fuerstenberg S.I."/>
            <person name="Gachon C.M."/>
            <person name="Gaulin E."/>
            <person name="Govers F."/>
            <person name="Grenville-Briggs L."/>
            <person name="Horner N."/>
            <person name="Hostetler J."/>
            <person name="Jiang R.H."/>
            <person name="Johnson J."/>
            <person name="Krajaejun T."/>
            <person name="Lin H."/>
            <person name="Meijer H.J."/>
            <person name="Moore B."/>
            <person name="Morris P."/>
            <person name="Phuntmart V."/>
            <person name="Puiu D."/>
            <person name="Shetty J."/>
            <person name="Stajich J.E."/>
            <person name="Tripathy S."/>
            <person name="Wawra S."/>
            <person name="van West P."/>
            <person name="Whitty B.R."/>
            <person name="Coutinho P.M."/>
            <person name="Henrissat B."/>
            <person name="Martin F."/>
            <person name="Thomas P.D."/>
            <person name="Tyler B.M."/>
            <person name="De Vries R.P."/>
            <person name="Kamoun S."/>
            <person name="Yandell M."/>
            <person name="Tisserat N."/>
            <person name="Buell C.R."/>
        </authorList>
    </citation>
    <scope>NUCLEOTIDE SEQUENCE</scope>
    <source>
        <strain evidence="4">DAOM:BR144</strain>
    </source>
</reference>
<evidence type="ECO:0000313" key="4">
    <source>
        <dbReference type="Proteomes" id="UP000019132"/>
    </source>
</evidence>
<dbReference type="InterPro" id="IPR043127">
    <property type="entry name" value="Sec-1-like_dom3a"/>
</dbReference>
<dbReference type="HOGENOM" id="CLU_009210_2_0_1"/>
<dbReference type="eggNOG" id="KOG1300">
    <property type="taxonomic scope" value="Eukaryota"/>
</dbReference>
<dbReference type="InParanoid" id="K3W810"/>
<dbReference type="STRING" id="431595.K3W810"/>
<comment type="similarity">
    <text evidence="1">Belongs to the STXBP/unc-18/SEC1 family.</text>
</comment>
<dbReference type="PIRSF" id="PIRSF005715">
    <property type="entry name" value="VPS45_Sec1"/>
    <property type="match status" value="1"/>
</dbReference>
<accession>K3W810</accession>
<proteinExistence type="inferred from homology"/>
<evidence type="ECO:0000313" key="3">
    <source>
        <dbReference type="EnsemblProtists" id="PYU1_T001101"/>
    </source>
</evidence>
<sequence>MNSLGGGNDAAAKTVAASHDIHLRRIVQDKILMKMVKHVTQLTRGWVVLVVDDRTTRILSYAVRMSDLTDCGVSIIERLELNRQPFPEMNVVYFIAPTTEAIRKMAADFVNESKPKYNDAYLFFLSHATDDVLAELKNHPALVQRLKALQEVNVDFLALEKCAFSFDMNSAFHHMYSPAAMKDDAAQVMAQISEKLVSVCATLEEYPYVRYKADQPRMEQLAQMFQMKMNAFVANNDAFVYAPQRGTLLFMDRGQDTVSPLLHESTFQAMIYDLLDVNEEQITYPAETNAGVVMKTAFLNENDKLWVEFRHTHIAKVSEEIGTRMAALSNSKAGSSLGKGKSTDLHSMAAALRELPEYRELLGKLSQHLYLAGKAMEVFTSTCLLDASNLEQSMATGVDDSGKKLKPSTIMKQLEDFMKDPKLTESDRFRVAAIFALTQDTMKDTEKNKMMQAVCLSKKYDTALLNLRHVAGPALYKQNGNSALSAEELKEATKRATVAEYSNARYDPKIKAAVEKALKGSLDETEYPYIITPPPQTTSGSDDAKKKNTPISLRKKPQAKTGKTDNVADKGDAFSGEKLIVFVAGGCAYSELRSIYEVRAAEKRDVILGTTSFLKPKAFIDALANLHELQPLAPPAAVGHGAEVAPLSSAEIHVHMEQSQQHLLAEKTSSSA</sequence>
<dbReference type="OMA" id="PFTRPHT"/>
<keyword evidence="4" id="KW-1185">Reference proteome</keyword>
<dbReference type="Gene3D" id="3.40.50.2060">
    <property type="match status" value="1"/>
</dbReference>
<dbReference type="FunCoup" id="K3W810">
    <property type="interactions" value="261"/>
</dbReference>
<name>K3W810_GLOUD</name>
<dbReference type="InterPro" id="IPR001619">
    <property type="entry name" value="Sec1-like"/>
</dbReference>
<protein>
    <submittedName>
        <fullName evidence="3">Uncharacterized protein</fullName>
    </submittedName>
</protein>
<dbReference type="InterPro" id="IPR027482">
    <property type="entry name" value="Sec1-like_dom2"/>
</dbReference>
<organism evidence="3 4">
    <name type="scientific">Globisporangium ultimum (strain ATCC 200006 / CBS 805.95 / DAOM BR144)</name>
    <name type="common">Pythium ultimum</name>
    <dbReference type="NCBI Taxonomy" id="431595"/>
    <lineage>
        <taxon>Eukaryota</taxon>
        <taxon>Sar</taxon>
        <taxon>Stramenopiles</taxon>
        <taxon>Oomycota</taxon>
        <taxon>Peronosporomycetes</taxon>
        <taxon>Pythiales</taxon>
        <taxon>Pythiaceae</taxon>
        <taxon>Globisporangium</taxon>
    </lineage>
</organism>
<dbReference type="AlphaFoldDB" id="K3W810"/>
<reference evidence="4" key="2">
    <citation type="submission" date="2010-04" db="EMBL/GenBank/DDBJ databases">
        <authorList>
            <person name="Buell R."/>
            <person name="Hamilton J."/>
            <person name="Hostetler J."/>
        </authorList>
    </citation>
    <scope>NUCLEOTIDE SEQUENCE [LARGE SCALE GENOMIC DNA]</scope>
    <source>
        <strain evidence="4">DAOM:BR144</strain>
    </source>
</reference>
<reference evidence="3" key="3">
    <citation type="submission" date="2015-02" db="UniProtKB">
        <authorList>
            <consortium name="EnsemblProtists"/>
        </authorList>
    </citation>
    <scope>IDENTIFICATION</scope>
    <source>
        <strain evidence="3">DAOM BR144</strain>
    </source>
</reference>
<dbReference type="PANTHER" id="PTHR11679">
    <property type="entry name" value="VESICLE PROTEIN SORTING-ASSOCIATED"/>
    <property type="match status" value="1"/>
</dbReference>
<dbReference type="Pfam" id="PF00995">
    <property type="entry name" value="Sec1"/>
    <property type="match status" value="1"/>
</dbReference>
<evidence type="ECO:0000256" key="2">
    <source>
        <dbReference type="SAM" id="MobiDB-lite"/>
    </source>
</evidence>
<dbReference type="Gene3D" id="1.25.40.60">
    <property type="match status" value="1"/>
</dbReference>
<dbReference type="SUPFAM" id="SSF56815">
    <property type="entry name" value="Sec1/munc18-like (SM) proteins"/>
    <property type="match status" value="1"/>
</dbReference>